<keyword evidence="7" id="KW-0460">Magnesium</keyword>
<comment type="subcellular location">
    <subcellularLocation>
        <location evidence="1">Cell membrane</location>
        <topology evidence="1">Multi-pass membrane protein</topology>
    </subcellularLocation>
</comment>
<evidence type="ECO:0000313" key="9">
    <source>
        <dbReference type="EMBL" id="PST38284.1"/>
    </source>
</evidence>
<evidence type="ECO:0000256" key="1">
    <source>
        <dbReference type="ARBA" id="ARBA00004651"/>
    </source>
</evidence>
<accession>A0A2T3FSP0</accession>
<dbReference type="GO" id="GO:0044038">
    <property type="term" value="P:cell wall macromolecule biosynthetic process"/>
    <property type="evidence" value="ECO:0007669"/>
    <property type="project" value="TreeGrafter"/>
</dbReference>
<dbReference type="InterPro" id="IPR000715">
    <property type="entry name" value="Glycosyl_transferase_4"/>
</dbReference>
<name>A0A2T3FSP0_9FIRM</name>
<comment type="caution">
    <text evidence="9">The sequence shown here is derived from an EMBL/GenBank/DDBJ whole genome shotgun (WGS) entry which is preliminary data.</text>
</comment>
<feature type="transmembrane region" description="Helical" evidence="8">
    <location>
        <begin position="376"/>
        <end position="394"/>
    </location>
</feature>
<dbReference type="CDD" id="cd06853">
    <property type="entry name" value="GT_WecA_like"/>
    <property type="match status" value="1"/>
</dbReference>
<proteinExistence type="predicted"/>
<protein>
    <submittedName>
        <fullName evidence="9">Undecaprenyl/decaprenyl-phosphate alpha-N-acetylglucosaminyl 1-phosphate transferase</fullName>
    </submittedName>
</protein>
<feature type="transmembrane region" description="Helical" evidence="8">
    <location>
        <begin position="130"/>
        <end position="150"/>
    </location>
</feature>
<dbReference type="GO" id="GO:0046872">
    <property type="term" value="F:metal ion binding"/>
    <property type="evidence" value="ECO:0007669"/>
    <property type="project" value="UniProtKB-KW"/>
</dbReference>
<dbReference type="EMBL" id="PYLP01000016">
    <property type="protein sequence ID" value="PST38284.1"/>
    <property type="molecule type" value="Genomic_DNA"/>
</dbReference>
<evidence type="ECO:0000256" key="6">
    <source>
        <dbReference type="ARBA" id="ARBA00023136"/>
    </source>
</evidence>
<feature type="transmembrane region" description="Helical" evidence="8">
    <location>
        <begin position="313"/>
        <end position="331"/>
    </location>
</feature>
<feature type="binding site" evidence="7">
    <location>
        <position position="149"/>
    </location>
    <ligand>
        <name>Mg(2+)</name>
        <dbReference type="ChEBI" id="CHEBI:18420"/>
    </ligand>
</feature>
<dbReference type="GO" id="GO:0009103">
    <property type="term" value="P:lipopolysaccharide biosynthetic process"/>
    <property type="evidence" value="ECO:0007669"/>
    <property type="project" value="TreeGrafter"/>
</dbReference>
<dbReference type="PANTHER" id="PTHR22926:SF3">
    <property type="entry name" value="UNDECAPRENYL-PHOSPHATE ALPHA-N-ACETYLGLUCOSAMINYL 1-PHOSPHATE TRANSFERASE"/>
    <property type="match status" value="1"/>
</dbReference>
<keyword evidence="7" id="KW-0479">Metal-binding</keyword>
<evidence type="ECO:0000256" key="4">
    <source>
        <dbReference type="ARBA" id="ARBA00022692"/>
    </source>
</evidence>
<evidence type="ECO:0000256" key="8">
    <source>
        <dbReference type="SAM" id="Phobius"/>
    </source>
</evidence>
<feature type="transmembrane region" description="Helical" evidence="8">
    <location>
        <begin position="212"/>
        <end position="231"/>
    </location>
</feature>
<dbReference type="Pfam" id="PF00953">
    <property type="entry name" value="Glycos_transf_4"/>
    <property type="match status" value="1"/>
</dbReference>
<gene>
    <name evidence="9" type="ORF">C7U55_10675</name>
</gene>
<keyword evidence="6 8" id="KW-0472">Membrane</keyword>
<keyword evidence="10" id="KW-1185">Reference proteome</keyword>
<evidence type="ECO:0000256" key="3">
    <source>
        <dbReference type="ARBA" id="ARBA00022679"/>
    </source>
</evidence>
<evidence type="ECO:0000256" key="5">
    <source>
        <dbReference type="ARBA" id="ARBA00022989"/>
    </source>
</evidence>
<feature type="transmembrane region" description="Helical" evidence="8">
    <location>
        <begin position="157"/>
        <end position="175"/>
    </location>
</feature>
<dbReference type="RefSeq" id="WP_106988554.1">
    <property type="nucleotide sequence ID" value="NZ_PYLP01000016.1"/>
</dbReference>
<evidence type="ECO:0000256" key="7">
    <source>
        <dbReference type="PIRSR" id="PIRSR600715-1"/>
    </source>
</evidence>
<dbReference type="Proteomes" id="UP000241201">
    <property type="component" value="Unassembled WGS sequence"/>
</dbReference>
<dbReference type="PANTHER" id="PTHR22926">
    <property type="entry name" value="PHOSPHO-N-ACETYLMURAMOYL-PENTAPEPTIDE-TRANSFERASE"/>
    <property type="match status" value="1"/>
</dbReference>
<feature type="transmembrane region" description="Helical" evidence="8">
    <location>
        <begin position="45"/>
        <end position="66"/>
    </location>
</feature>
<feature type="transmembrane region" description="Helical" evidence="8">
    <location>
        <begin position="288"/>
        <end position="307"/>
    </location>
</feature>
<comment type="cofactor">
    <cofactor evidence="7">
        <name>Mg(2+)</name>
        <dbReference type="ChEBI" id="CHEBI:18420"/>
    </cofactor>
</comment>
<dbReference type="GeneID" id="77471552"/>
<dbReference type="InterPro" id="IPR018480">
    <property type="entry name" value="PNAcMuramoyl-5peptid_Trfase_CS"/>
</dbReference>
<evidence type="ECO:0000256" key="2">
    <source>
        <dbReference type="ARBA" id="ARBA00022475"/>
    </source>
</evidence>
<feature type="transmembrane region" description="Helical" evidence="8">
    <location>
        <begin position="181"/>
        <end position="200"/>
    </location>
</feature>
<feature type="binding site" evidence="7">
    <location>
        <position position="209"/>
    </location>
    <ligand>
        <name>Mg(2+)</name>
        <dbReference type="ChEBI" id="CHEBI:18420"/>
    </ligand>
</feature>
<keyword evidence="2" id="KW-1003">Cell membrane</keyword>
<reference evidence="10" key="1">
    <citation type="submission" date="2018-03" db="EMBL/GenBank/DDBJ databases">
        <title>Lachnoclostridium SNUG30370 gen.nov., sp.nov., isolated from human faeces.</title>
        <authorList>
            <person name="Seo B."/>
            <person name="Jeon K."/>
            <person name="Ko G."/>
        </authorList>
    </citation>
    <scope>NUCLEOTIDE SEQUENCE [LARGE SCALE GENOMIC DNA]</scope>
    <source>
        <strain evidence="10">SNUG30370</strain>
    </source>
</reference>
<organism evidence="9 10">
    <name type="scientific">Faecalibacillus faecis</name>
    <dbReference type="NCBI Taxonomy" id="1982628"/>
    <lineage>
        <taxon>Bacteria</taxon>
        <taxon>Bacillati</taxon>
        <taxon>Bacillota</taxon>
        <taxon>Erysipelotrichia</taxon>
        <taxon>Erysipelotrichales</taxon>
        <taxon>Coprobacillaceae</taxon>
        <taxon>Faecalibacillus</taxon>
    </lineage>
</organism>
<dbReference type="PROSITE" id="PS01348">
    <property type="entry name" value="MRAY_2"/>
    <property type="match status" value="1"/>
</dbReference>
<feature type="transmembrane region" description="Helical" evidence="8">
    <location>
        <begin position="6"/>
        <end position="24"/>
    </location>
</feature>
<keyword evidence="3 9" id="KW-0808">Transferase</keyword>
<dbReference type="GO" id="GO:0016780">
    <property type="term" value="F:phosphotransferase activity, for other substituted phosphate groups"/>
    <property type="evidence" value="ECO:0007669"/>
    <property type="project" value="InterPro"/>
</dbReference>
<keyword evidence="5 8" id="KW-1133">Transmembrane helix</keyword>
<keyword evidence="4 8" id="KW-0812">Transmembrane</keyword>
<feature type="transmembrane region" description="Helical" evidence="8">
    <location>
        <begin position="72"/>
        <end position="88"/>
    </location>
</feature>
<dbReference type="GO" id="GO:0005886">
    <property type="term" value="C:plasma membrane"/>
    <property type="evidence" value="ECO:0007669"/>
    <property type="project" value="UniProtKB-SubCell"/>
</dbReference>
<sequence length="559" mass="62871">MTLTVVLSFVVTMILSAAMIPLIIKVGNQLGIVAHMNKRTVHKHEIARIGGYAIYISSLIGSMLFLKTDHQINAILISGFIIFMVGLYDDVHDLSPKVKLIFEMLAALIVIVYGQVYIKGFGYFPSDAMTLLSGIVTLFWIIGITNAINLIDGLDGLSAGISIIVLVTISVTSILSGRSDIAALSLVLAGSIMGFLFFNFHPAKIFMGDCGALYIGFMISVISLLGFGYNASGFFTLGAPIIVLMVPIMDTLIAILRRKIHHKKFSEADRGHLHHNLMFKLNLSQRKSVLILYLVTILFSLSSYLYYYNQMAGTILFIALMILFEIFVEITDMISRKYKPLLTLANIFIDSDKFPKIKFLDQYRKRRTPKKAMRDHFIIGVLCLSLVVVAGYFISINNPQLPIKTTDVKSPYSKISDIDLMNTIYARLDTSYKEHNEEDECQLVAAYFACDYYTFVDKKDDEIGGLDYMYPDMIENFSNYANTSFYSQKNNYPELEVLKYNIISFSPSKVSISNLDDNNYYNVLISLTFNEEVEGLNTTVNVTVVKVDDRFYICGLDNA</sequence>
<dbReference type="AlphaFoldDB" id="A0A2T3FSP0"/>
<dbReference type="GO" id="GO:0071555">
    <property type="term" value="P:cell wall organization"/>
    <property type="evidence" value="ECO:0007669"/>
    <property type="project" value="TreeGrafter"/>
</dbReference>
<feature type="transmembrane region" description="Helical" evidence="8">
    <location>
        <begin position="237"/>
        <end position="256"/>
    </location>
</feature>
<feature type="transmembrane region" description="Helical" evidence="8">
    <location>
        <begin position="100"/>
        <end position="118"/>
    </location>
</feature>
<evidence type="ECO:0000313" key="10">
    <source>
        <dbReference type="Proteomes" id="UP000241201"/>
    </source>
</evidence>